<dbReference type="EMBL" id="BJFL01000035">
    <property type="protein sequence ID" value="GDY33176.1"/>
    <property type="molecule type" value="Genomic_DNA"/>
</dbReference>
<evidence type="ECO:0000256" key="8">
    <source>
        <dbReference type="SAM" id="Phobius"/>
    </source>
</evidence>
<proteinExistence type="predicted"/>
<evidence type="ECO:0000313" key="9">
    <source>
        <dbReference type="EMBL" id="GDY33176.1"/>
    </source>
</evidence>
<dbReference type="GO" id="GO:0016020">
    <property type="term" value="C:membrane"/>
    <property type="evidence" value="ECO:0007669"/>
    <property type="project" value="UniProtKB-SubCell"/>
</dbReference>
<keyword evidence="2" id="KW-0328">Glycosyltransferase</keyword>
<reference evidence="10" key="1">
    <citation type="submission" date="2019-04" db="EMBL/GenBank/DDBJ databases">
        <title>Draft genome sequence of Pseudonocardiaceae bacterium SL3-2-4.</title>
        <authorList>
            <person name="Ningsih F."/>
            <person name="Yokota A."/>
            <person name="Sakai Y."/>
            <person name="Nanatani K."/>
            <person name="Yabe S."/>
            <person name="Oetari A."/>
            <person name="Sjamsuridzal W."/>
        </authorList>
    </citation>
    <scope>NUCLEOTIDE SEQUENCE [LARGE SCALE GENOMIC DNA]</scope>
    <source>
        <strain evidence="10">SL3-2-4</strain>
    </source>
</reference>
<feature type="transmembrane region" description="Helical" evidence="8">
    <location>
        <begin position="255"/>
        <end position="273"/>
    </location>
</feature>
<dbReference type="Gene3D" id="3.30.70.270">
    <property type="match status" value="1"/>
</dbReference>
<dbReference type="SUPFAM" id="SSF53448">
    <property type="entry name" value="Nucleotide-diphospho-sugar transferases"/>
    <property type="match status" value="1"/>
</dbReference>
<evidence type="ECO:0000256" key="5">
    <source>
        <dbReference type="ARBA" id="ARBA00022989"/>
    </source>
</evidence>
<evidence type="ECO:0000256" key="6">
    <source>
        <dbReference type="ARBA" id="ARBA00023136"/>
    </source>
</evidence>
<dbReference type="AlphaFoldDB" id="A0A4D4JFJ5"/>
<sequence length="664" mass="73295">MELFGDTATPARLPGLGPWRPDDGHTRPLFLLTRRRQQPPNAPAPANLVSRRDWLAHARRALRLRARSAHHPVVAVLRTADRDSLSRRLRHGELAHLHADLAAAAANELGDRALVAVSGGDCVLVLLRGSPAARAGEMLENLLAALGRRAHPVAGEPLLIHPACGWVSAADLRGVGDPHVLLECATTATELAEGHLDLVPRRWVADGTTRPRGGALRTRLRRTSVQIGLTVLLGVAAPYGALTALYLLGVDLAEPAYLTVMFALVLTAAVVWAEGLYALDPMQPPAEPTAPYPPAAAVIAAYLPNEAVTIVDTVRAFLAQQYPAPLQVVLAYNTPRRLPVEDELLAIAAADRRLTLLNVPGSTSKAQNVNAALRVLRGAFVGVFDADHHPAPDAFRRAWHWLSHGADMVQGHCVIRNGDASPVARTVAVEFESIYAVSHPGRASLHGFALFGGSNGFWRTEALHAVRLRGWMLTEDIDSSIRALLAGFRMVYDRTLVSRELAPHTLRALWHQRVRWAQGWFQVSRRHLRDGLRSPELRPRQKLGLAFLLGWREIHPWLSLQMYPVMVFLVWRAGGASHLDWLVPTFVLTSLYTLSVGPGQALLAWWTAVPELRGRPRWFLRYLLWAPLYAEWKNLVARVAQVKELLGQRAWVVTPRQTRWRGPV</sequence>
<organism evidence="9 10">
    <name type="scientific">Gandjariella thermophila</name>
    <dbReference type="NCBI Taxonomy" id="1931992"/>
    <lineage>
        <taxon>Bacteria</taxon>
        <taxon>Bacillati</taxon>
        <taxon>Actinomycetota</taxon>
        <taxon>Actinomycetes</taxon>
        <taxon>Pseudonocardiales</taxon>
        <taxon>Pseudonocardiaceae</taxon>
        <taxon>Gandjariella</taxon>
    </lineage>
</organism>
<evidence type="ECO:0000256" key="4">
    <source>
        <dbReference type="ARBA" id="ARBA00022692"/>
    </source>
</evidence>
<evidence type="ECO:0000256" key="1">
    <source>
        <dbReference type="ARBA" id="ARBA00004141"/>
    </source>
</evidence>
<comment type="subcellular location">
    <subcellularLocation>
        <location evidence="1">Membrane</location>
        <topology evidence="1">Multi-pass membrane protein</topology>
    </subcellularLocation>
</comment>
<dbReference type="Gene3D" id="3.90.550.10">
    <property type="entry name" value="Spore Coat Polysaccharide Biosynthesis Protein SpsA, Chain A"/>
    <property type="match status" value="1"/>
</dbReference>
<dbReference type="InterPro" id="IPR050321">
    <property type="entry name" value="Glycosyltr_2/OpgH_subfam"/>
</dbReference>
<dbReference type="RefSeq" id="WP_225978696.1">
    <property type="nucleotide sequence ID" value="NZ_BJFL01000035.1"/>
</dbReference>
<feature type="transmembrane region" description="Helical" evidence="8">
    <location>
        <begin position="227"/>
        <end position="249"/>
    </location>
</feature>
<keyword evidence="5 8" id="KW-1133">Transmembrane helix</keyword>
<evidence type="ECO:0000256" key="2">
    <source>
        <dbReference type="ARBA" id="ARBA00022676"/>
    </source>
</evidence>
<feature type="region of interest" description="Disordered" evidence="7">
    <location>
        <begin position="1"/>
        <end position="22"/>
    </location>
</feature>
<dbReference type="PANTHER" id="PTHR43867:SF2">
    <property type="entry name" value="CELLULOSE SYNTHASE CATALYTIC SUBUNIT A [UDP-FORMING]"/>
    <property type="match status" value="1"/>
</dbReference>
<keyword evidence="4 8" id="KW-0812">Transmembrane</keyword>
<evidence type="ECO:0000256" key="3">
    <source>
        <dbReference type="ARBA" id="ARBA00022679"/>
    </source>
</evidence>
<comment type="caution">
    <text evidence="9">The sequence shown here is derived from an EMBL/GenBank/DDBJ whole genome shotgun (WGS) entry which is preliminary data.</text>
</comment>
<dbReference type="Proteomes" id="UP000298860">
    <property type="component" value="Unassembled WGS sequence"/>
</dbReference>
<evidence type="ECO:0008006" key="11">
    <source>
        <dbReference type="Google" id="ProtNLM"/>
    </source>
</evidence>
<keyword evidence="6 8" id="KW-0472">Membrane</keyword>
<dbReference type="CDD" id="cd06423">
    <property type="entry name" value="CESA_like"/>
    <property type="match status" value="1"/>
</dbReference>
<gene>
    <name evidence="9" type="ORF">GTS_48090</name>
</gene>
<evidence type="ECO:0000313" key="10">
    <source>
        <dbReference type="Proteomes" id="UP000298860"/>
    </source>
</evidence>
<evidence type="ECO:0000256" key="7">
    <source>
        <dbReference type="SAM" id="MobiDB-lite"/>
    </source>
</evidence>
<dbReference type="InterPro" id="IPR029044">
    <property type="entry name" value="Nucleotide-diphossugar_trans"/>
</dbReference>
<keyword evidence="10" id="KW-1185">Reference proteome</keyword>
<accession>A0A4D4JFJ5</accession>
<dbReference type="Pfam" id="PF13641">
    <property type="entry name" value="Glyco_tranf_2_3"/>
    <property type="match status" value="1"/>
</dbReference>
<name>A0A4D4JFJ5_9PSEU</name>
<dbReference type="InterPro" id="IPR043128">
    <property type="entry name" value="Rev_trsase/Diguanyl_cyclase"/>
</dbReference>
<protein>
    <recommendedName>
        <fullName evidence="11">Glycosyltransferase</fullName>
    </recommendedName>
</protein>
<dbReference type="GO" id="GO:0016757">
    <property type="term" value="F:glycosyltransferase activity"/>
    <property type="evidence" value="ECO:0007669"/>
    <property type="project" value="UniProtKB-KW"/>
</dbReference>
<dbReference type="PANTHER" id="PTHR43867">
    <property type="entry name" value="CELLULOSE SYNTHASE CATALYTIC SUBUNIT A [UDP-FORMING]"/>
    <property type="match status" value="1"/>
</dbReference>
<keyword evidence="3" id="KW-0808">Transferase</keyword>